<evidence type="ECO:0000256" key="1">
    <source>
        <dbReference type="ARBA" id="ARBA00023015"/>
    </source>
</evidence>
<proteinExistence type="predicted"/>
<dbReference type="SUPFAM" id="SSF51206">
    <property type="entry name" value="cAMP-binding domain-like"/>
    <property type="match status" value="1"/>
</dbReference>
<evidence type="ECO:0000313" key="6">
    <source>
        <dbReference type="EMBL" id="MFD1481577.1"/>
    </source>
</evidence>
<dbReference type="PANTHER" id="PTHR24567">
    <property type="entry name" value="CRP FAMILY TRANSCRIPTIONAL REGULATORY PROTEIN"/>
    <property type="match status" value="1"/>
</dbReference>
<gene>
    <name evidence="6" type="ORF">ACFQ5P_09745</name>
</gene>
<keyword evidence="2" id="KW-0238">DNA-binding</keyword>
<dbReference type="PROSITE" id="PS51063">
    <property type="entry name" value="HTH_CRP_2"/>
    <property type="match status" value="1"/>
</dbReference>
<sequence>MTAVNPTLIAGMERGQMQALLAEGRVLNLPRPREVLRQGEPADGVYLILKGRIEVSFIDVNGNRVLAHLAGPGEAMGEVEQFSGRTCAATCTTMANTTVLIVDAALLLRHLAPDLLLRNIADIFHDRLTRDNRLQSLAMFYGAEDRIRIHLLSMTSIEAPDVQLSQTELAGFAGCSRQTVNKTLAQLRDAGIVQMGRGAIRVLDRVRLENAHCGNDRIVLDNSIFRIPEDLR</sequence>
<feature type="domain" description="Cyclic nucleotide-binding" evidence="4">
    <location>
        <begin position="8"/>
        <end position="113"/>
    </location>
</feature>
<dbReference type="Gene3D" id="2.60.120.10">
    <property type="entry name" value="Jelly Rolls"/>
    <property type="match status" value="1"/>
</dbReference>
<keyword evidence="3" id="KW-0804">Transcription</keyword>
<feature type="domain" description="HTH crp-type" evidence="5">
    <location>
        <begin position="141"/>
        <end position="206"/>
    </location>
</feature>
<dbReference type="InterPro" id="IPR036390">
    <property type="entry name" value="WH_DNA-bd_sf"/>
</dbReference>
<dbReference type="PROSITE" id="PS50042">
    <property type="entry name" value="CNMP_BINDING_3"/>
    <property type="match status" value="1"/>
</dbReference>
<evidence type="ECO:0000256" key="3">
    <source>
        <dbReference type="ARBA" id="ARBA00023163"/>
    </source>
</evidence>
<keyword evidence="1" id="KW-0805">Transcription regulation</keyword>
<dbReference type="InterPro" id="IPR050397">
    <property type="entry name" value="Env_Response_Regulators"/>
</dbReference>
<dbReference type="Proteomes" id="UP001597302">
    <property type="component" value="Unassembled WGS sequence"/>
</dbReference>
<dbReference type="InterPro" id="IPR036388">
    <property type="entry name" value="WH-like_DNA-bd_sf"/>
</dbReference>
<protein>
    <submittedName>
        <fullName evidence="6">Crp/Fnr family transcriptional regulator</fullName>
    </submittedName>
</protein>
<dbReference type="InterPro" id="IPR018490">
    <property type="entry name" value="cNMP-bd_dom_sf"/>
</dbReference>
<keyword evidence="7" id="KW-1185">Reference proteome</keyword>
<evidence type="ECO:0000313" key="7">
    <source>
        <dbReference type="Proteomes" id="UP001597302"/>
    </source>
</evidence>
<name>A0ABW4DV34_9RHOB</name>
<dbReference type="SUPFAM" id="SSF46785">
    <property type="entry name" value="Winged helix' DNA-binding domain"/>
    <property type="match status" value="1"/>
</dbReference>
<reference evidence="7" key="1">
    <citation type="journal article" date="2019" name="Int. J. Syst. Evol. Microbiol.">
        <title>The Global Catalogue of Microorganisms (GCM) 10K type strain sequencing project: providing services to taxonomists for standard genome sequencing and annotation.</title>
        <authorList>
            <consortium name="The Broad Institute Genomics Platform"/>
            <consortium name="The Broad Institute Genome Sequencing Center for Infectious Disease"/>
            <person name="Wu L."/>
            <person name="Ma J."/>
        </authorList>
    </citation>
    <scope>NUCLEOTIDE SEQUENCE [LARGE SCALE GENOMIC DNA]</scope>
    <source>
        <strain evidence="7">CCM 8875</strain>
    </source>
</reference>
<dbReference type="Gene3D" id="1.10.10.10">
    <property type="entry name" value="Winged helix-like DNA-binding domain superfamily/Winged helix DNA-binding domain"/>
    <property type="match status" value="1"/>
</dbReference>
<dbReference type="InterPro" id="IPR014710">
    <property type="entry name" value="RmlC-like_jellyroll"/>
</dbReference>
<dbReference type="PANTHER" id="PTHR24567:SF74">
    <property type="entry name" value="HTH-TYPE TRANSCRIPTIONAL REGULATOR ARCR"/>
    <property type="match status" value="1"/>
</dbReference>
<dbReference type="SMART" id="SM00419">
    <property type="entry name" value="HTH_CRP"/>
    <property type="match status" value="1"/>
</dbReference>
<evidence type="ECO:0000259" key="5">
    <source>
        <dbReference type="PROSITE" id="PS51063"/>
    </source>
</evidence>
<accession>A0ABW4DV34</accession>
<evidence type="ECO:0000256" key="2">
    <source>
        <dbReference type="ARBA" id="ARBA00023125"/>
    </source>
</evidence>
<dbReference type="RefSeq" id="WP_207392182.1">
    <property type="nucleotide sequence ID" value="NZ_CBCSAJ010000004.1"/>
</dbReference>
<dbReference type="EMBL" id="JBHTOQ010000022">
    <property type="protein sequence ID" value="MFD1481577.1"/>
    <property type="molecule type" value="Genomic_DNA"/>
</dbReference>
<dbReference type="CDD" id="cd00038">
    <property type="entry name" value="CAP_ED"/>
    <property type="match status" value="1"/>
</dbReference>
<evidence type="ECO:0000259" key="4">
    <source>
        <dbReference type="PROSITE" id="PS50042"/>
    </source>
</evidence>
<dbReference type="InterPro" id="IPR000595">
    <property type="entry name" value="cNMP-bd_dom"/>
</dbReference>
<organism evidence="6 7">
    <name type="scientific">Paracoccus nototheniae</name>
    <dbReference type="NCBI Taxonomy" id="2489002"/>
    <lineage>
        <taxon>Bacteria</taxon>
        <taxon>Pseudomonadati</taxon>
        <taxon>Pseudomonadota</taxon>
        <taxon>Alphaproteobacteria</taxon>
        <taxon>Rhodobacterales</taxon>
        <taxon>Paracoccaceae</taxon>
        <taxon>Paracoccus</taxon>
    </lineage>
</organism>
<dbReference type="Pfam" id="PF13545">
    <property type="entry name" value="HTH_Crp_2"/>
    <property type="match status" value="1"/>
</dbReference>
<dbReference type="SMART" id="SM00100">
    <property type="entry name" value="cNMP"/>
    <property type="match status" value="1"/>
</dbReference>
<comment type="caution">
    <text evidence="6">The sequence shown here is derived from an EMBL/GenBank/DDBJ whole genome shotgun (WGS) entry which is preliminary data.</text>
</comment>
<dbReference type="Pfam" id="PF00027">
    <property type="entry name" value="cNMP_binding"/>
    <property type="match status" value="1"/>
</dbReference>
<dbReference type="InterPro" id="IPR012318">
    <property type="entry name" value="HTH_CRP"/>
</dbReference>